<dbReference type="PANTHER" id="PTHR47959">
    <property type="entry name" value="ATP-DEPENDENT RNA HELICASE RHLE-RELATED"/>
    <property type="match status" value="1"/>
</dbReference>
<evidence type="ECO:0000256" key="4">
    <source>
        <dbReference type="ARBA" id="ARBA00022840"/>
    </source>
</evidence>
<evidence type="ECO:0000256" key="7">
    <source>
        <dbReference type="SAM" id="MobiDB-lite"/>
    </source>
</evidence>
<name>A0A975SXZ0_9ACTN</name>
<dbReference type="PANTHER" id="PTHR47959:SF13">
    <property type="entry name" value="ATP-DEPENDENT RNA HELICASE RHLE"/>
    <property type="match status" value="1"/>
</dbReference>
<dbReference type="GO" id="GO:0003676">
    <property type="term" value="F:nucleic acid binding"/>
    <property type="evidence" value="ECO:0007669"/>
    <property type="project" value="InterPro"/>
</dbReference>
<dbReference type="GO" id="GO:0003724">
    <property type="term" value="F:RNA helicase activity"/>
    <property type="evidence" value="ECO:0007669"/>
    <property type="project" value="InterPro"/>
</dbReference>
<feature type="compositionally biased region" description="Low complexity" evidence="7">
    <location>
        <begin position="426"/>
        <end position="447"/>
    </location>
</feature>
<evidence type="ECO:0000256" key="6">
    <source>
        <dbReference type="PROSITE-ProRule" id="PRU00552"/>
    </source>
</evidence>
<dbReference type="InterPro" id="IPR044742">
    <property type="entry name" value="DEAD/DEAH_RhlB"/>
</dbReference>
<gene>
    <name evidence="11" type="ORF">KRR39_21465</name>
</gene>
<feature type="compositionally biased region" description="Gly residues" evidence="7">
    <location>
        <begin position="411"/>
        <end position="425"/>
    </location>
</feature>
<feature type="short sequence motif" description="Q motif" evidence="6">
    <location>
        <begin position="9"/>
        <end position="37"/>
    </location>
</feature>
<feature type="domain" description="Helicase C-terminal" evidence="9">
    <location>
        <begin position="238"/>
        <end position="388"/>
    </location>
</feature>
<dbReference type="InterPro" id="IPR014014">
    <property type="entry name" value="RNA_helicase_DEAD_Q_motif"/>
</dbReference>
<dbReference type="GO" id="GO:0005829">
    <property type="term" value="C:cytosol"/>
    <property type="evidence" value="ECO:0007669"/>
    <property type="project" value="TreeGrafter"/>
</dbReference>
<organism evidence="11 12">
    <name type="scientific">Nocardioides panacis</name>
    <dbReference type="NCBI Taxonomy" id="2849501"/>
    <lineage>
        <taxon>Bacteria</taxon>
        <taxon>Bacillati</taxon>
        <taxon>Actinomycetota</taxon>
        <taxon>Actinomycetes</taxon>
        <taxon>Propionibacteriales</taxon>
        <taxon>Nocardioidaceae</taxon>
        <taxon>Nocardioides</taxon>
    </lineage>
</organism>
<keyword evidence="1" id="KW-0547">Nucleotide-binding</keyword>
<keyword evidence="2" id="KW-0378">Hydrolase</keyword>
<dbReference type="RefSeq" id="WP_216939416.1">
    <property type="nucleotide sequence ID" value="NZ_CP077062.1"/>
</dbReference>
<keyword evidence="3 11" id="KW-0347">Helicase</keyword>
<sequence>MSSPAPTLPSFAQLGLSGKVIMALEKLEITTPTPVQAAVIPDAMKGSDVLGRAQTGSGKTLAFGLPILARLAGEHSRPKHPRALIIVPTRELATQVRRSIEPLAFATQLKLVTVYGGTPYDRQIKQLKAGADIVVATPGRLQDLMDKGHCRTDDVQITVLDEADHLCDLGFYPAVDKLLKATPSTGQRMLLSATLDGDVDRLVRAHLREPVLHELDANKGSVTTMAHHVLVVGGFRDKVEAAVALIEANPRSIVFTRTREGATELAEAFGTHGIEAVDLHGNLSQRVRERNLHKFSSGKASVVVATDVAARGIHVDSVGLVVHFDAPADAKAYLHRSGRTARAGEAGAVVSITTPRQVDDVVRLMSRAGVESLHHDSRNTPHPMTAEALSTSGTPAPQANKGGSTSASRGRTGGYRGGSSTGGYRGSNSSSSRSSSGGYRGSAPSRGGRAGQTGNGRPKTVSRSERWSPADR</sequence>
<evidence type="ECO:0000313" key="12">
    <source>
        <dbReference type="Proteomes" id="UP000683575"/>
    </source>
</evidence>
<feature type="compositionally biased region" description="Basic and acidic residues" evidence="7">
    <location>
        <begin position="462"/>
        <end position="472"/>
    </location>
</feature>
<evidence type="ECO:0000259" key="8">
    <source>
        <dbReference type="PROSITE" id="PS51192"/>
    </source>
</evidence>
<protein>
    <submittedName>
        <fullName evidence="11">DEAD/DEAH box helicase</fullName>
    </submittedName>
</protein>
<proteinExistence type="inferred from homology"/>
<dbReference type="CDD" id="cd18787">
    <property type="entry name" value="SF2_C_DEAD"/>
    <property type="match status" value="1"/>
</dbReference>
<dbReference type="InterPro" id="IPR014001">
    <property type="entry name" value="Helicase_ATP-bd"/>
</dbReference>
<feature type="domain" description="Helicase ATP-binding" evidence="8">
    <location>
        <begin position="40"/>
        <end position="213"/>
    </location>
</feature>
<dbReference type="GO" id="GO:0016787">
    <property type="term" value="F:hydrolase activity"/>
    <property type="evidence" value="ECO:0007669"/>
    <property type="project" value="UniProtKB-KW"/>
</dbReference>
<dbReference type="SMART" id="SM00490">
    <property type="entry name" value="HELICc"/>
    <property type="match status" value="1"/>
</dbReference>
<evidence type="ECO:0000256" key="5">
    <source>
        <dbReference type="ARBA" id="ARBA00038437"/>
    </source>
</evidence>
<evidence type="ECO:0000256" key="3">
    <source>
        <dbReference type="ARBA" id="ARBA00022806"/>
    </source>
</evidence>
<evidence type="ECO:0000259" key="10">
    <source>
        <dbReference type="PROSITE" id="PS51195"/>
    </source>
</evidence>
<evidence type="ECO:0000259" key="9">
    <source>
        <dbReference type="PROSITE" id="PS51194"/>
    </source>
</evidence>
<dbReference type="EMBL" id="CP077062">
    <property type="protein sequence ID" value="QWZ07906.1"/>
    <property type="molecule type" value="Genomic_DNA"/>
</dbReference>
<dbReference type="InterPro" id="IPR001650">
    <property type="entry name" value="Helicase_C-like"/>
</dbReference>
<dbReference type="PROSITE" id="PS51195">
    <property type="entry name" value="Q_MOTIF"/>
    <property type="match status" value="1"/>
</dbReference>
<feature type="region of interest" description="Disordered" evidence="7">
    <location>
        <begin position="371"/>
        <end position="472"/>
    </location>
</feature>
<keyword evidence="12" id="KW-1185">Reference proteome</keyword>
<dbReference type="Proteomes" id="UP000683575">
    <property type="component" value="Chromosome"/>
</dbReference>
<evidence type="ECO:0000256" key="2">
    <source>
        <dbReference type="ARBA" id="ARBA00022801"/>
    </source>
</evidence>
<keyword evidence="4" id="KW-0067">ATP-binding</keyword>
<evidence type="ECO:0000256" key="1">
    <source>
        <dbReference type="ARBA" id="ARBA00022741"/>
    </source>
</evidence>
<dbReference type="Pfam" id="PF00270">
    <property type="entry name" value="DEAD"/>
    <property type="match status" value="1"/>
</dbReference>
<evidence type="ECO:0000313" key="11">
    <source>
        <dbReference type="EMBL" id="QWZ07906.1"/>
    </source>
</evidence>
<reference evidence="11" key="1">
    <citation type="submission" date="2021-06" db="EMBL/GenBank/DDBJ databases">
        <title>Complete genome sequence of Nocardioides sp. G188.</title>
        <authorList>
            <person name="Im W.-T."/>
        </authorList>
    </citation>
    <scope>NUCLEOTIDE SEQUENCE</scope>
    <source>
        <strain evidence="11">G188</strain>
    </source>
</reference>
<dbReference type="SMART" id="SM00487">
    <property type="entry name" value="DEXDc"/>
    <property type="match status" value="1"/>
</dbReference>
<feature type="domain" description="DEAD-box RNA helicase Q" evidence="10">
    <location>
        <begin position="9"/>
        <end position="37"/>
    </location>
</feature>
<dbReference type="Pfam" id="PF00271">
    <property type="entry name" value="Helicase_C"/>
    <property type="match status" value="1"/>
</dbReference>
<accession>A0A975SXZ0</accession>
<dbReference type="KEGG" id="nps:KRR39_21465"/>
<dbReference type="CDD" id="cd00268">
    <property type="entry name" value="DEADc"/>
    <property type="match status" value="1"/>
</dbReference>
<dbReference type="InterPro" id="IPR050079">
    <property type="entry name" value="DEAD_box_RNA_helicase"/>
</dbReference>
<comment type="similarity">
    <text evidence="5">Belongs to the DEAD box helicase family.</text>
</comment>
<dbReference type="InterPro" id="IPR011545">
    <property type="entry name" value="DEAD/DEAH_box_helicase_dom"/>
</dbReference>
<dbReference type="PROSITE" id="PS51192">
    <property type="entry name" value="HELICASE_ATP_BIND_1"/>
    <property type="match status" value="1"/>
</dbReference>
<dbReference type="GO" id="GO:0005524">
    <property type="term" value="F:ATP binding"/>
    <property type="evidence" value="ECO:0007669"/>
    <property type="project" value="UniProtKB-KW"/>
</dbReference>
<dbReference type="AlphaFoldDB" id="A0A975SXZ0"/>
<feature type="compositionally biased region" description="Polar residues" evidence="7">
    <location>
        <begin position="388"/>
        <end position="397"/>
    </location>
</feature>
<dbReference type="PROSITE" id="PS51194">
    <property type="entry name" value="HELICASE_CTER"/>
    <property type="match status" value="1"/>
</dbReference>